<keyword evidence="2" id="KW-0012">Acyltransferase</keyword>
<dbReference type="InterPro" id="IPR056729">
    <property type="entry name" value="GMPPB_C"/>
</dbReference>
<dbReference type="AlphaFoldDB" id="A0A075GQL8"/>
<dbReference type="PANTHER" id="PTHR43584:SF8">
    <property type="entry name" value="N-ACETYLMURAMATE ALPHA-1-PHOSPHATE URIDYLYLTRANSFERASE"/>
    <property type="match status" value="1"/>
</dbReference>
<evidence type="ECO:0000256" key="1">
    <source>
        <dbReference type="ARBA" id="ARBA00022679"/>
    </source>
</evidence>
<dbReference type="Gene3D" id="2.160.10.10">
    <property type="entry name" value="Hexapeptide repeat proteins"/>
    <property type="match status" value="1"/>
</dbReference>
<sequence length="230" mass="23410">MDCSAAALFPSLGDGNELPVFPADKPAWALLDKGGKNGLASQLESLLADIGGRVPSELPEGVTVDQSAGIIHIAEGAVIAPCVRIEGPTYVGPNADIRHAAFLRSHSWICTGAVVGHATEVKHSVLLPNAKSPHFNYVGDSILGSGVNLGAGCKLSNLRNDGRNVLVRGAGPGGSDVDSGLRKFGAILGEDVQIGCNAVCNPGVVLGRGANVWPNVTVSGAHPASSILSE</sequence>
<reference evidence="4" key="1">
    <citation type="journal article" date="2014" name="Genome Biol. Evol.">
        <title>Pangenome evidence for extensive interdomain horizontal transfer affecting lineage core and shell genes in uncultured planktonic thaumarchaeota and euryarchaeota.</title>
        <authorList>
            <person name="Deschamps P."/>
            <person name="Zivanovic Y."/>
            <person name="Moreira D."/>
            <person name="Rodriguez-Valera F."/>
            <person name="Lopez-Garcia P."/>
        </authorList>
    </citation>
    <scope>NUCLEOTIDE SEQUENCE</scope>
</reference>
<dbReference type="EMBL" id="KF900737">
    <property type="protein sequence ID" value="AIF05365.1"/>
    <property type="molecule type" value="Genomic_DNA"/>
</dbReference>
<protein>
    <submittedName>
        <fullName evidence="4">Glucose-1-phosphate thymidylyltransferase</fullName>
    </submittedName>
</protein>
<evidence type="ECO:0000313" key="4">
    <source>
        <dbReference type="EMBL" id="AIF05365.1"/>
    </source>
</evidence>
<name>A0A075GQL8_9EURY</name>
<dbReference type="InterPro" id="IPR050065">
    <property type="entry name" value="GlmU-like"/>
</dbReference>
<proteinExistence type="predicted"/>
<dbReference type="PANTHER" id="PTHR43584">
    <property type="entry name" value="NUCLEOTIDYL TRANSFERASE"/>
    <property type="match status" value="1"/>
</dbReference>
<keyword evidence="1 4" id="KW-0808">Transferase</keyword>
<organism evidence="4">
    <name type="scientific">uncultured marine group II/III euryarchaeote KM3_182_B06</name>
    <dbReference type="NCBI Taxonomy" id="1457946"/>
    <lineage>
        <taxon>Archaea</taxon>
        <taxon>Methanobacteriati</taxon>
        <taxon>Methanobacteriota</taxon>
        <taxon>environmental samples</taxon>
    </lineage>
</organism>
<feature type="domain" description="Mannose-1-phosphate guanyltransferase C-terminal" evidence="3">
    <location>
        <begin position="85"/>
        <end position="206"/>
    </location>
</feature>
<evidence type="ECO:0000256" key="2">
    <source>
        <dbReference type="ARBA" id="ARBA00023315"/>
    </source>
</evidence>
<dbReference type="GO" id="GO:0016746">
    <property type="term" value="F:acyltransferase activity"/>
    <property type="evidence" value="ECO:0007669"/>
    <property type="project" value="UniProtKB-KW"/>
</dbReference>
<evidence type="ECO:0000259" key="3">
    <source>
        <dbReference type="Pfam" id="PF25087"/>
    </source>
</evidence>
<dbReference type="GO" id="GO:0016779">
    <property type="term" value="F:nucleotidyltransferase activity"/>
    <property type="evidence" value="ECO:0007669"/>
    <property type="project" value="UniProtKB-ARBA"/>
</dbReference>
<accession>A0A075GQL8</accession>
<dbReference type="SUPFAM" id="SSF51161">
    <property type="entry name" value="Trimeric LpxA-like enzymes"/>
    <property type="match status" value="1"/>
</dbReference>
<dbReference type="Pfam" id="PF25087">
    <property type="entry name" value="GMPPB_C"/>
    <property type="match status" value="1"/>
</dbReference>
<dbReference type="InterPro" id="IPR011004">
    <property type="entry name" value="Trimer_LpxA-like_sf"/>
</dbReference>